<feature type="transmembrane region" description="Helical" evidence="1">
    <location>
        <begin position="6"/>
        <end position="23"/>
    </location>
</feature>
<organism evidence="2 3">
    <name type="scientific">Apilactobacillus xinyiensis</name>
    <dbReference type="NCBI Taxonomy" id="2841032"/>
    <lineage>
        <taxon>Bacteria</taxon>
        <taxon>Bacillati</taxon>
        <taxon>Bacillota</taxon>
        <taxon>Bacilli</taxon>
        <taxon>Lactobacillales</taxon>
        <taxon>Lactobacillaceae</taxon>
        <taxon>Apilactobacillus</taxon>
    </lineage>
</organism>
<keyword evidence="1" id="KW-0812">Transmembrane</keyword>
<feature type="transmembrane region" description="Helical" evidence="1">
    <location>
        <begin position="71"/>
        <end position="94"/>
    </location>
</feature>
<protein>
    <recommendedName>
        <fullName evidence="4">DUF3784 domain-containing protein</fullName>
    </recommendedName>
</protein>
<keyword evidence="1" id="KW-0472">Membrane</keyword>
<dbReference type="EMBL" id="JAJIAO010000001">
    <property type="protein sequence ID" value="MCK8623997.1"/>
    <property type="molecule type" value="Genomic_DNA"/>
</dbReference>
<evidence type="ECO:0000313" key="2">
    <source>
        <dbReference type="EMBL" id="MCK8623997.1"/>
    </source>
</evidence>
<keyword evidence="1" id="KW-1133">Transmembrane helix</keyword>
<sequence length="95" mass="10888">MTAIIILMVIFAVLQLIVGSFLFKHQNKPFMSFHPENDPLLSKIIKNFGITFIILFIISVISIIIANMIFMMIVIFVSCMIVMAMQLTLSKFFLK</sequence>
<keyword evidence="3" id="KW-1185">Reference proteome</keyword>
<name>A0ABT0I121_9LACO</name>
<comment type="caution">
    <text evidence="2">The sequence shown here is derived from an EMBL/GenBank/DDBJ whole genome shotgun (WGS) entry which is preliminary data.</text>
</comment>
<feature type="transmembrane region" description="Helical" evidence="1">
    <location>
        <begin position="44"/>
        <end position="65"/>
    </location>
</feature>
<evidence type="ECO:0008006" key="4">
    <source>
        <dbReference type="Google" id="ProtNLM"/>
    </source>
</evidence>
<dbReference type="RefSeq" id="WP_220727713.1">
    <property type="nucleotide sequence ID" value="NZ_BPLM01000001.1"/>
</dbReference>
<reference evidence="2 3" key="1">
    <citation type="submission" date="2021-11" db="EMBL/GenBank/DDBJ databases">
        <title>Comparative genomics of bee honey and flower isolates.</title>
        <authorList>
            <person name="Bechtner J.D."/>
            <person name="Gallus M.K."/>
            <person name="Ehrmann M."/>
        </authorList>
    </citation>
    <scope>NUCLEOTIDE SEQUENCE [LARGE SCALE GENOMIC DNA]</scope>
    <source>
        <strain evidence="2 3">M161</strain>
    </source>
</reference>
<proteinExistence type="predicted"/>
<evidence type="ECO:0000313" key="3">
    <source>
        <dbReference type="Proteomes" id="UP001522905"/>
    </source>
</evidence>
<accession>A0ABT0I121</accession>
<gene>
    <name evidence="2" type="ORF">LNP07_00475</name>
</gene>
<dbReference type="Proteomes" id="UP001522905">
    <property type="component" value="Unassembled WGS sequence"/>
</dbReference>
<evidence type="ECO:0000256" key="1">
    <source>
        <dbReference type="SAM" id="Phobius"/>
    </source>
</evidence>